<name>L7EZ26_STRT8</name>
<evidence type="ECO:0000313" key="2">
    <source>
        <dbReference type="Proteomes" id="UP000010931"/>
    </source>
</evidence>
<gene>
    <name evidence="1" type="ORF">STRTUCAR8_00165</name>
</gene>
<dbReference type="EMBL" id="AEJB01000435">
    <property type="protein sequence ID" value="ELP64683.1"/>
    <property type="molecule type" value="Genomic_DNA"/>
</dbReference>
<dbReference type="PATRIC" id="fig|698760.3.peg.6465"/>
<proteinExistence type="predicted"/>
<sequence>MDARHATSAAFAVCPMDRRPPSSLTRASSDPYAARVERYTIPARHTALITARGRSWARPRSLLQARSPTA</sequence>
<evidence type="ECO:0000313" key="1">
    <source>
        <dbReference type="EMBL" id="ELP64683.1"/>
    </source>
</evidence>
<dbReference type="AlphaFoldDB" id="L7EZ26"/>
<keyword evidence="2" id="KW-1185">Reference proteome</keyword>
<reference evidence="1 2" key="1">
    <citation type="journal article" date="2011" name="Plasmid">
        <title>Streptomyces turgidiscabies Car8 contains a modular pathogenicity island that shares virulence genes with other actinobacterial plant pathogens.</title>
        <authorList>
            <person name="Huguet-Tapia J.C."/>
            <person name="Badger J.H."/>
            <person name="Loria R."/>
            <person name="Pettis G.S."/>
        </authorList>
    </citation>
    <scope>NUCLEOTIDE SEQUENCE [LARGE SCALE GENOMIC DNA]</scope>
    <source>
        <strain evidence="1 2">Car8</strain>
    </source>
</reference>
<organism evidence="1 2">
    <name type="scientific">Streptomyces turgidiscabies (strain Car8)</name>
    <dbReference type="NCBI Taxonomy" id="698760"/>
    <lineage>
        <taxon>Bacteria</taxon>
        <taxon>Bacillati</taxon>
        <taxon>Actinomycetota</taxon>
        <taxon>Actinomycetes</taxon>
        <taxon>Kitasatosporales</taxon>
        <taxon>Streptomycetaceae</taxon>
        <taxon>Streptomyces</taxon>
    </lineage>
</organism>
<dbReference type="Proteomes" id="UP000010931">
    <property type="component" value="Unassembled WGS sequence"/>
</dbReference>
<accession>L7EZ26</accession>
<protein>
    <submittedName>
        <fullName evidence="1">Uncharacterized protein</fullName>
    </submittedName>
</protein>
<comment type="caution">
    <text evidence="1">The sequence shown here is derived from an EMBL/GenBank/DDBJ whole genome shotgun (WGS) entry which is preliminary data.</text>
</comment>